<evidence type="ECO:0000256" key="2">
    <source>
        <dbReference type="ARBA" id="ARBA00022475"/>
    </source>
</evidence>
<dbReference type="InterPro" id="IPR004117">
    <property type="entry name" value="7tm6_olfct_rcpt"/>
</dbReference>
<feature type="transmembrane region" description="Helical" evidence="10">
    <location>
        <begin position="196"/>
        <end position="217"/>
    </location>
</feature>
<dbReference type="KEGG" id="alud:128859304"/>
<protein>
    <recommendedName>
        <fullName evidence="10">Odorant receptor</fullName>
    </recommendedName>
</protein>
<evidence type="ECO:0000256" key="6">
    <source>
        <dbReference type="ARBA" id="ARBA00022989"/>
    </source>
</evidence>
<organism evidence="11">
    <name type="scientific">Anastrepha ludens</name>
    <name type="common">Mexican fruit fly</name>
    <dbReference type="NCBI Taxonomy" id="28586"/>
    <lineage>
        <taxon>Eukaryota</taxon>
        <taxon>Metazoa</taxon>
        <taxon>Ecdysozoa</taxon>
        <taxon>Arthropoda</taxon>
        <taxon>Hexapoda</taxon>
        <taxon>Insecta</taxon>
        <taxon>Pterygota</taxon>
        <taxon>Neoptera</taxon>
        <taxon>Endopterygota</taxon>
        <taxon>Diptera</taxon>
        <taxon>Brachycera</taxon>
        <taxon>Muscomorpha</taxon>
        <taxon>Tephritoidea</taxon>
        <taxon>Tephritidae</taxon>
        <taxon>Anastrepha</taxon>
    </lineage>
</organism>
<comment type="similarity">
    <text evidence="10">Belongs to the insect chemoreceptor superfamily. Heteromeric odorant receptor channel (TC 1.A.69) family.</text>
</comment>
<keyword evidence="3 10" id="KW-0716">Sensory transduction</keyword>
<evidence type="ECO:0000256" key="3">
    <source>
        <dbReference type="ARBA" id="ARBA00022606"/>
    </source>
</evidence>
<keyword evidence="9 10" id="KW-0807">Transducer</keyword>
<keyword evidence="8 10" id="KW-0675">Receptor</keyword>
<evidence type="ECO:0000313" key="11">
    <source>
        <dbReference type="EMBL" id="UZH23385.1"/>
    </source>
</evidence>
<feature type="transmembrane region" description="Helical" evidence="10">
    <location>
        <begin position="357"/>
        <end position="375"/>
    </location>
</feature>
<comment type="subcellular location">
    <subcellularLocation>
        <location evidence="1 10">Cell membrane</location>
        <topology evidence="1 10">Multi-pass membrane protein</topology>
    </subcellularLocation>
</comment>
<evidence type="ECO:0000256" key="5">
    <source>
        <dbReference type="ARBA" id="ARBA00022725"/>
    </source>
</evidence>
<keyword evidence="5 10" id="KW-0552">Olfaction</keyword>
<dbReference type="GO" id="GO:0005549">
    <property type="term" value="F:odorant binding"/>
    <property type="evidence" value="ECO:0007669"/>
    <property type="project" value="InterPro"/>
</dbReference>
<keyword evidence="7 10" id="KW-0472">Membrane</keyword>
<name>A0A9E8III5_9MUSC</name>
<dbReference type="Pfam" id="PF02949">
    <property type="entry name" value="7tm_6"/>
    <property type="match status" value="1"/>
</dbReference>
<dbReference type="GO" id="GO:0005886">
    <property type="term" value="C:plasma membrane"/>
    <property type="evidence" value="ECO:0007669"/>
    <property type="project" value="UniProtKB-SubCell"/>
</dbReference>
<feature type="transmembrane region" description="Helical" evidence="10">
    <location>
        <begin position="423"/>
        <end position="444"/>
    </location>
</feature>
<dbReference type="GeneID" id="128859304"/>
<dbReference type="PANTHER" id="PTHR21137">
    <property type="entry name" value="ODORANT RECEPTOR"/>
    <property type="match status" value="1"/>
</dbReference>
<evidence type="ECO:0000256" key="1">
    <source>
        <dbReference type="ARBA" id="ARBA00004651"/>
    </source>
</evidence>
<evidence type="ECO:0000256" key="10">
    <source>
        <dbReference type="RuleBase" id="RU351113"/>
    </source>
</evidence>
<evidence type="ECO:0000256" key="9">
    <source>
        <dbReference type="ARBA" id="ARBA00023224"/>
    </source>
</evidence>
<feature type="transmembrane region" description="Helical" evidence="10">
    <location>
        <begin position="325"/>
        <end position="345"/>
    </location>
</feature>
<comment type="caution">
    <text evidence="10">Lacks conserved residue(s) required for the propagation of feature annotation.</text>
</comment>
<feature type="transmembrane region" description="Helical" evidence="10">
    <location>
        <begin position="136"/>
        <end position="155"/>
    </location>
</feature>
<dbReference type="PANTHER" id="PTHR21137:SF35">
    <property type="entry name" value="ODORANT RECEPTOR 19A-RELATED"/>
    <property type="match status" value="1"/>
</dbReference>
<reference evidence="11" key="2">
    <citation type="submission" date="2022-05" db="EMBL/GenBank/DDBJ databases">
        <authorList>
            <person name="Segura Leon O.L."/>
            <person name="Torres Huerta B."/>
            <person name="Meza Hernandez S.J."/>
        </authorList>
    </citation>
    <scope>NUCLEOTIDE SEQUENCE</scope>
</reference>
<dbReference type="GO" id="GO:0007165">
    <property type="term" value="P:signal transduction"/>
    <property type="evidence" value="ECO:0007669"/>
    <property type="project" value="UniProtKB-KW"/>
</dbReference>
<reference evidence="11" key="1">
    <citation type="journal article" date="2022" name="Int. J. Mol. Sci.">
        <title>Identification of Candidate Chemosensory Gene Families by Head Transcriptomes Analysis in the Mexican Fruit Fly, Anastrepha ludens Loew (Diptera: Tephritidae).</title>
        <authorList>
            <person name="Segura-Leon O.L."/>
            <person name="Torres-Huerta B."/>
            <person name="Estrada-Perez A.R."/>
            <person name="Cibrian-Tovar J."/>
            <person name="Hernandez-Hernandez F.C."/>
            <person name="Cruz-Jaramillo J.L."/>
            <person name="Meza-Hernandez J.S."/>
            <person name="Sanchez-Galicia F."/>
        </authorList>
    </citation>
    <scope>NUCLEOTIDE SEQUENCE</scope>
</reference>
<keyword evidence="6 10" id="KW-1133">Transmembrane helix</keyword>
<evidence type="ECO:0000256" key="4">
    <source>
        <dbReference type="ARBA" id="ARBA00022692"/>
    </source>
</evidence>
<dbReference type="GO" id="GO:0004984">
    <property type="term" value="F:olfactory receptor activity"/>
    <property type="evidence" value="ECO:0007669"/>
    <property type="project" value="InterPro"/>
</dbReference>
<sequence>MSNFPKPQLKQLLCSGAATKAPTVVEERPPAEAPMSNAQRIRVQFERATRTPDNNKTLEEHKERSYGAMHDIHSKDGLTYLFRSFMALGVLMPEKHKFLYCIYAILPLGLITFYLPTAFALSYFTLDYSTIKIGNLLTSVQVGIASVVGGVKLLVMAFKLPKLRACEAIMTELDARCKDEDEIEVLRKVVRQGNRVLVLILICNLIYSTSTFLGAALKGRPPYNLYNPVVDWRNSKWEFVWAALWEFILMDGLCAEEAITDSYAPIYVCIMRAHMKTLLMRIQKLGTKPERTPEENYEDLKMCIKDHKSLLKLFDIVHPIISTTYFLQFMTTSLMVGCTLLNIMIFAVDNSARVGHLAYVVALLMEVYPLCYYGQSLLDDSNRLANTIFHGNWMEQNEKFRKMLVVFTQHTQKPMELLAGKLIPINLTTFVGIAKFSFTLYSFINNMGVKERFEGL</sequence>
<feature type="transmembrane region" description="Helical" evidence="10">
    <location>
        <begin position="98"/>
        <end position="124"/>
    </location>
</feature>
<keyword evidence="4 10" id="KW-0812">Transmembrane</keyword>
<dbReference type="RefSeq" id="XP_053952162.1">
    <property type="nucleotide sequence ID" value="XM_054096187.1"/>
</dbReference>
<evidence type="ECO:0000256" key="8">
    <source>
        <dbReference type="ARBA" id="ARBA00023170"/>
    </source>
</evidence>
<dbReference type="EMBL" id="ON420014">
    <property type="protein sequence ID" value="UZH23385.1"/>
    <property type="molecule type" value="mRNA"/>
</dbReference>
<evidence type="ECO:0000256" key="7">
    <source>
        <dbReference type="ARBA" id="ARBA00023136"/>
    </source>
</evidence>
<dbReference type="AlphaFoldDB" id="A0A9E8III5"/>
<accession>A0A9E8III5</accession>
<keyword evidence="2" id="KW-1003">Cell membrane</keyword>
<proteinExistence type="evidence at transcript level"/>